<feature type="compositionally biased region" description="Basic and acidic residues" evidence="2">
    <location>
        <begin position="843"/>
        <end position="859"/>
    </location>
</feature>
<dbReference type="OrthoDB" id="77911at2759"/>
<evidence type="ECO:0000256" key="2">
    <source>
        <dbReference type="SAM" id="MobiDB-lite"/>
    </source>
</evidence>
<dbReference type="RefSeq" id="XP_028884802.1">
    <property type="nucleotide sequence ID" value="XM_029023606.1"/>
</dbReference>
<keyword evidence="1" id="KW-0175">Coiled coil</keyword>
<reference evidence="3 4" key="1">
    <citation type="submission" date="2017-03" db="EMBL/GenBank/DDBJ databases">
        <title>An alternative strategy for trypanosome survival in the mammalian bloodstream revealed through genome and transcriptome analysis of the ubiquitous bovine parasite Trypanosoma (Megatrypanum) theileri.</title>
        <authorList>
            <person name="Kelly S."/>
            <person name="Ivens A."/>
            <person name="Mott A."/>
            <person name="O'Neill E."/>
            <person name="Emms D."/>
            <person name="Macleod O."/>
            <person name="Voorheis P."/>
            <person name="Matthews J."/>
            <person name="Matthews K."/>
            <person name="Carrington M."/>
        </authorList>
    </citation>
    <scope>NUCLEOTIDE SEQUENCE [LARGE SCALE GENOMIC DNA]</scope>
    <source>
        <strain evidence="3">Edinburgh</strain>
    </source>
</reference>
<proteinExistence type="predicted"/>
<dbReference type="PANTHER" id="PTHR44927:SF1">
    <property type="entry name" value="FK506-BINDING PROTEIN 15"/>
    <property type="match status" value="1"/>
</dbReference>
<sequence length="1012" mass="115630">MTTTQHTCVVRVNLFLFLDETAQYQEYGSVGCAIIGTLSDPPLYKMGCYNEKNEYLCTASITTNNETGANLALQDGGYVSFKDEQGKSWSMQFETVDYAIEFCAHVSVAMYGASGYSNQSILACDVTSGKRDRIVFANDVVKVRYQSWVVQCEANRKKLPILGSKLDGNLTDEKPFTMNVPANHMGVTPDMKGFEGMIIGMGEEGTRLIVIPFGAKRGGGPQVHMCFYVHIVKKKNSSQVVGIRENMTVALQSLTPQTTDNTKTFSHNGEPSVIQSFERHYSHPSFIPLPGFSKEQLLVVDRIRDQVHVLSQELQEARKQLDIFMNDVKVHERSEKPKSLASAQIEYSIKKLLIDTEEARETLSQKDIALRQIEEKNRELQKKVDKFTSTANLLAEERKNSINSSNEEKLDFDRRIAQTQSELTRIQSEREDVARHLSTVKRLLEVADQDIKNEKQKLQVSSIEFQTNESKLAIDEENYTEETSHVKILESKIITLGDQLRSVSEEVRIKESQIDETRKKIESDKLHYTQLLEDERSKATVDIRELRQELIDELAIRDKRYQEERQRVVHESFERGRIQGIEDGQNETLLEADTVTQELTLTVQRHKAEVNAMRIRLKSAIEQSEADERRLNSQIVALQETLSNLQVENTQLETENDSLILAKEELEEGIFQKIRSAVEQLSQPIGRNDLLTVIHTLRMNKKVNYDFELQRADERERILEQEHKEVCEWVNASVSGTCVPFPPIRMFCTSEASVYVESANKLWNQPELSDELLESRLQDLIEIQEAVVHFDPDEMDRRYRELLSEFTKVKPDLELVPQNSSTNKQYVVSAHKEISQSENNEIYPEKNKNQTSFDKTEDFIPPKEKEQQNFISTLQEVPHSNSELVSPRQLDVHETVSPKSPSLIPENKQENLPECVSAGDTDSRKEEAKTERQFDPAPLRRPISDSNSQKPVNQIAPPTRRGVPTRKKMPTMSDSDSNNDFPNQTTEESKRGVLKRAPPKKSLFDDSDSSDF</sequence>
<gene>
    <name evidence="3" type="ORF">TM35_000071600</name>
</gene>
<feature type="coiled-coil region" evidence="1">
    <location>
        <begin position="300"/>
        <end position="397"/>
    </location>
</feature>
<comment type="caution">
    <text evidence="3">The sequence shown here is derived from an EMBL/GenBank/DDBJ whole genome shotgun (WGS) entry which is preliminary data.</text>
</comment>
<protein>
    <submittedName>
        <fullName evidence="3">Uncharacterized protein</fullName>
    </submittedName>
</protein>
<feature type="region of interest" description="Disordered" evidence="2">
    <location>
        <begin position="831"/>
        <end position="859"/>
    </location>
</feature>
<organism evidence="3 4">
    <name type="scientific">Trypanosoma theileri</name>
    <dbReference type="NCBI Taxonomy" id="67003"/>
    <lineage>
        <taxon>Eukaryota</taxon>
        <taxon>Discoba</taxon>
        <taxon>Euglenozoa</taxon>
        <taxon>Kinetoplastea</taxon>
        <taxon>Metakinetoplastina</taxon>
        <taxon>Trypanosomatida</taxon>
        <taxon>Trypanosomatidae</taxon>
        <taxon>Trypanosoma</taxon>
    </lineage>
</organism>
<dbReference type="VEuPathDB" id="TriTrypDB:TM35_000071600"/>
<name>A0A1X0P1A9_9TRYP</name>
<dbReference type="STRING" id="67003.A0A1X0P1A9"/>
<evidence type="ECO:0000256" key="1">
    <source>
        <dbReference type="SAM" id="Coils"/>
    </source>
</evidence>
<dbReference type="Proteomes" id="UP000192257">
    <property type="component" value="Unassembled WGS sequence"/>
</dbReference>
<dbReference type="AlphaFoldDB" id="A0A1X0P1A9"/>
<keyword evidence="4" id="KW-1185">Reference proteome</keyword>
<feature type="compositionally biased region" description="Basic and acidic residues" evidence="2">
    <location>
        <begin position="921"/>
        <end position="934"/>
    </location>
</feature>
<feature type="coiled-coil region" evidence="1">
    <location>
        <begin position="603"/>
        <end position="669"/>
    </location>
</feature>
<evidence type="ECO:0000313" key="4">
    <source>
        <dbReference type="Proteomes" id="UP000192257"/>
    </source>
</evidence>
<dbReference type="PANTHER" id="PTHR44927">
    <property type="entry name" value="FK506-BINDING PROTEIN 15"/>
    <property type="match status" value="1"/>
</dbReference>
<evidence type="ECO:0000313" key="3">
    <source>
        <dbReference type="EMBL" id="ORC90736.1"/>
    </source>
</evidence>
<feature type="region of interest" description="Disordered" evidence="2">
    <location>
        <begin position="876"/>
        <end position="1012"/>
    </location>
</feature>
<feature type="compositionally biased region" description="Polar residues" evidence="2">
    <location>
        <begin position="972"/>
        <end position="986"/>
    </location>
</feature>
<dbReference type="EMBL" id="NBCO01000007">
    <property type="protein sequence ID" value="ORC90736.1"/>
    <property type="molecule type" value="Genomic_DNA"/>
</dbReference>
<accession>A0A1X0P1A9</accession>
<feature type="coiled-coil region" evidence="1">
    <location>
        <begin position="500"/>
        <end position="549"/>
    </location>
</feature>
<dbReference type="GeneID" id="39983386"/>